<feature type="region of interest" description="Disordered" evidence="3">
    <location>
        <begin position="1"/>
        <end position="26"/>
    </location>
</feature>
<protein>
    <submittedName>
        <fullName evidence="4">D-alanyl-D-alanine carboxypeptidase/D-alanyl-D-alanine-endopeptidase</fullName>
    </submittedName>
</protein>
<accession>A0A2U2N3D1</accession>
<sequence>MVSTAVSRRQRRETQRQQQRQSRASRRRPLTVAVSALVTVALFVGYCTADILDVAPGPLTLKNVDVPTFTDPLTAKTGGTVAGKLDLTKTVDAKAAAALIDDLLATEGVGSDTSVIIEDAQGNVAAEHEAGTSREPASTMKTLTALAASSTLNMASTLDTQVFLAQTDGVDTLTLKGNGDMLLGSGESDPDHINGRAGLATLAQSAAAALAQRGISTVRLAYDDSLFGDARVPDGLSESTNTVLSDYTVYYTPVSSMAIDGGRQYTDAMPAPANPDDSAGYPELSQHTAADVAEEFASLLADQGITVEGSPEEGDAPASTSPLASVSSATLAEILAFTLRHSDNTLAEEFGRLTALARGKDNSPEGGTKAVHEALDKLGIDTSGLTMADCSGLSPGSKLTVRTLVAVQQRNLTEGEGAAAAEGLSIAGLVGTAQYRYDDDAAAGLLRVKTGSLGTVTSMAGNVSRTNGGALAFAVVVNNPDDMEAARNAIDAFITKLTEL</sequence>
<dbReference type="RefSeq" id="WP_109057785.1">
    <property type="nucleotide sequence ID" value="NZ_QFFM01000025.1"/>
</dbReference>
<keyword evidence="4" id="KW-0121">Carboxypeptidase</keyword>
<keyword evidence="5" id="KW-1185">Reference proteome</keyword>
<comment type="caution">
    <text evidence="4">The sequence shown here is derived from an EMBL/GenBank/DDBJ whole genome shotgun (WGS) entry which is preliminary data.</text>
</comment>
<dbReference type="InterPro" id="IPR012338">
    <property type="entry name" value="Beta-lactam/transpept-like"/>
</dbReference>
<proteinExistence type="inferred from homology"/>
<dbReference type="GO" id="GO:0004185">
    <property type="term" value="F:serine-type carboxypeptidase activity"/>
    <property type="evidence" value="ECO:0007669"/>
    <property type="project" value="InterPro"/>
</dbReference>
<evidence type="ECO:0000313" key="5">
    <source>
        <dbReference type="Proteomes" id="UP000245876"/>
    </source>
</evidence>
<dbReference type="PANTHER" id="PTHR30023:SF0">
    <property type="entry name" value="PENICILLIN-SENSITIVE CARBOXYPEPTIDASE A"/>
    <property type="match status" value="1"/>
</dbReference>
<evidence type="ECO:0000256" key="2">
    <source>
        <dbReference type="ARBA" id="ARBA00022801"/>
    </source>
</evidence>
<comment type="similarity">
    <text evidence="1">Belongs to the peptidase S13 family.</text>
</comment>
<keyword evidence="4" id="KW-0645">Protease</keyword>
<dbReference type="OrthoDB" id="56883at2"/>
<dbReference type="PANTHER" id="PTHR30023">
    <property type="entry name" value="D-ALANYL-D-ALANINE CARBOXYPEPTIDASE"/>
    <property type="match status" value="1"/>
</dbReference>
<dbReference type="AlphaFoldDB" id="A0A2U2N3D1"/>
<dbReference type="InterPro" id="IPR000667">
    <property type="entry name" value="Peptidase_S13"/>
</dbReference>
<dbReference type="NCBIfam" id="TIGR00666">
    <property type="entry name" value="PBP4"/>
    <property type="match status" value="1"/>
</dbReference>
<reference evidence="4 5" key="1">
    <citation type="journal article" date="2018" name="Int. J. Syst. Evol. Microbiol.">
        <title>Bifidobacterium callitrichidarum sp. nov. from the faeces of the emperor tamarin (Saguinus imperator).</title>
        <authorList>
            <person name="Modesto M."/>
            <person name="Michelini S."/>
            <person name="Sansosti M.C."/>
            <person name="De Filippo C."/>
            <person name="Cavalieri D."/>
            <person name="Qvirist L."/>
            <person name="Andlid T."/>
            <person name="Spiezio C."/>
            <person name="Sandri C."/>
            <person name="Pascarelli S."/>
            <person name="Sgorbati B."/>
            <person name="Mattarelli P."/>
        </authorList>
    </citation>
    <scope>NUCLEOTIDE SEQUENCE [LARGE SCALE GENOMIC DNA]</scope>
    <source>
        <strain evidence="4 5">TRI 5</strain>
    </source>
</reference>
<dbReference type="GO" id="GO:0000270">
    <property type="term" value="P:peptidoglycan metabolic process"/>
    <property type="evidence" value="ECO:0007669"/>
    <property type="project" value="TreeGrafter"/>
</dbReference>
<dbReference type="Gene3D" id="3.40.710.10">
    <property type="entry name" value="DD-peptidase/beta-lactamase superfamily"/>
    <property type="match status" value="2"/>
</dbReference>
<evidence type="ECO:0000256" key="1">
    <source>
        <dbReference type="ARBA" id="ARBA00006096"/>
    </source>
</evidence>
<name>A0A2U2N3D1_9BIFI</name>
<feature type="region of interest" description="Disordered" evidence="3">
    <location>
        <begin position="266"/>
        <end position="285"/>
    </location>
</feature>
<dbReference type="Pfam" id="PF02113">
    <property type="entry name" value="Peptidase_S13"/>
    <property type="match status" value="2"/>
</dbReference>
<dbReference type="SUPFAM" id="SSF56601">
    <property type="entry name" value="beta-lactamase/transpeptidase-like"/>
    <property type="match status" value="1"/>
</dbReference>
<evidence type="ECO:0000313" key="4">
    <source>
        <dbReference type="EMBL" id="PWG63603.1"/>
    </source>
</evidence>
<gene>
    <name evidence="4" type="primary">dacB</name>
    <name evidence="4" type="ORF">DF196_10585</name>
</gene>
<dbReference type="EMBL" id="QFFM01000025">
    <property type="protein sequence ID" value="PWG63603.1"/>
    <property type="molecule type" value="Genomic_DNA"/>
</dbReference>
<evidence type="ECO:0000256" key="3">
    <source>
        <dbReference type="SAM" id="MobiDB-lite"/>
    </source>
</evidence>
<keyword evidence="2" id="KW-0378">Hydrolase</keyword>
<organism evidence="4 5">
    <name type="scientific">Bifidobacterium callitrichidarum</name>
    <dbReference type="NCBI Taxonomy" id="2052941"/>
    <lineage>
        <taxon>Bacteria</taxon>
        <taxon>Bacillati</taxon>
        <taxon>Actinomycetota</taxon>
        <taxon>Actinomycetes</taxon>
        <taxon>Bifidobacteriales</taxon>
        <taxon>Bifidobacteriaceae</taxon>
        <taxon>Bifidobacterium</taxon>
    </lineage>
</organism>
<dbReference type="PRINTS" id="PR00922">
    <property type="entry name" value="DADACBPTASE3"/>
</dbReference>
<dbReference type="Proteomes" id="UP000245876">
    <property type="component" value="Unassembled WGS sequence"/>
</dbReference>
<dbReference type="GO" id="GO:0006508">
    <property type="term" value="P:proteolysis"/>
    <property type="evidence" value="ECO:0007669"/>
    <property type="project" value="InterPro"/>
</dbReference>